<dbReference type="InterPro" id="IPR055336">
    <property type="entry name" value="At4g00755-like"/>
</dbReference>
<dbReference type="EMBL" id="CAKMRJ010000002">
    <property type="protein sequence ID" value="CAH1416338.1"/>
    <property type="molecule type" value="Genomic_DNA"/>
</dbReference>
<accession>A0AAU9M663</accession>
<sequence length="372" mass="42235">MDNQIDFFQWLESDMALKILTCLDDSADLIRASAVSHYWQNFVISNGLNKQLCLKRFPQLASITHDPSSGDLAYAALFQAVTKFPQSYCIADPVSASSTDNYPEESILNTLDPRDKIRQRDYSYWSSKGSDDPDKPETLIYNLSANFCVISEIYLHPFQALFQIDSPIYSSKYVRFRMGHPRSLNEINHDFMESQECADDKFIWTYTSQIFPMAQENRLQKFKLPEPVICIGGFLQIELLGRVQKQAADGKYYICVAHVQAIGRKLSPSFCVEVCEESKGVSLRYDGGEFEVMMQRVSSGDGGSLSTSLLPVQPPRQLAWGNLQDFLHMVQAPPQDGGWYEWVVDDGDDDEVEEEEEVDMDGDDEIDPAFLI</sequence>
<reference evidence="2 3" key="1">
    <citation type="submission" date="2022-01" db="EMBL/GenBank/DDBJ databases">
        <authorList>
            <person name="Xiong W."/>
            <person name="Schranz E."/>
        </authorList>
    </citation>
    <scope>NUCLEOTIDE SEQUENCE [LARGE SCALE GENOMIC DNA]</scope>
</reference>
<dbReference type="AlphaFoldDB" id="A0AAU9M663"/>
<organism evidence="2 3">
    <name type="scientific">Lactuca virosa</name>
    <dbReference type="NCBI Taxonomy" id="75947"/>
    <lineage>
        <taxon>Eukaryota</taxon>
        <taxon>Viridiplantae</taxon>
        <taxon>Streptophyta</taxon>
        <taxon>Embryophyta</taxon>
        <taxon>Tracheophyta</taxon>
        <taxon>Spermatophyta</taxon>
        <taxon>Magnoliopsida</taxon>
        <taxon>eudicotyledons</taxon>
        <taxon>Gunneridae</taxon>
        <taxon>Pentapetalae</taxon>
        <taxon>asterids</taxon>
        <taxon>campanulids</taxon>
        <taxon>Asterales</taxon>
        <taxon>Asteraceae</taxon>
        <taxon>Cichorioideae</taxon>
        <taxon>Cichorieae</taxon>
        <taxon>Lactucinae</taxon>
        <taxon>Lactuca</taxon>
    </lineage>
</organism>
<protein>
    <recommendedName>
        <fullName evidence="4">F-box domain-containing protein</fullName>
    </recommendedName>
</protein>
<evidence type="ECO:0008006" key="4">
    <source>
        <dbReference type="Google" id="ProtNLM"/>
    </source>
</evidence>
<evidence type="ECO:0000256" key="1">
    <source>
        <dbReference type="SAM" id="MobiDB-lite"/>
    </source>
</evidence>
<dbReference type="Gene3D" id="1.20.1280.50">
    <property type="match status" value="1"/>
</dbReference>
<evidence type="ECO:0000313" key="3">
    <source>
        <dbReference type="Proteomes" id="UP001157418"/>
    </source>
</evidence>
<dbReference type="SUPFAM" id="SSF81383">
    <property type="entry name" value="F-box domain"/>
    <property type="match status" value="1"/>
</dbReference>
<evidence type="ECO:0000313" key="2">
    <source>
        <dbReference type="EMBL" id="CAH1416338.1"/>
    </source>
</evidence>
<gene>
    <name evidence="2" type="ORF">LVIROSA_LOCUS4108</name>
</gene>
<feature type="region of interest" description="Disordered" evidence="1">
    <location>
        <begin position="348"/>
        <end position="372"/>
    </location>
</feature>
<proteinExistence type="predicted"/>
<name>A0AAU9M663_9ASTR</name>
<dbReference type="PANTHER" id="PTHR39741">
    <property type="entry name" value="F-BOX DOMAIN CONTAINING PROTEIN, EXPRESSED"/>
    <property type="match status" value="1"/>
</dbReference>
<comment type="caution">
    <text evidence="2">The sequence shown here is derived from an EMBL/GenBank/DDBJ whole genome shotgun (WGS) entry which is preliminary data.</text>
</comment>
<keyword evidence="3" id="KW-1185">Reference proteome</keyword>
<dbReference type="Proteomes" id="UP001157418">
    <property type="component" value="Unassembled WGS sequence"/>
</dbReference>
<dbReference type="PANTHER" id="PTHR39741:SF14">
    <property type="entry name" value="F-BOX DOMAIN-CONTAINING PROTEIN"/>
    <property type="match status" value="1"/>
</dbReference>
<dbReference type="InterPro" id="IPR036047">
    <property type="entry name" value="F-box-like_dom_sf"/>
</dbReference>